<gene>
    <name evidence="2" type="ORF">KSX_57570</name>
</gene>
<dbReference type="Proteomes" id="UP000612362">
    <property type="component" value="Unassembled WGS sequence"/>
</dbReference>
<sequence>MQNQTIIGENHSITRYEGASIMTTRGAGSNLEQLSGEPPKSKGEGLREMELKEVLPYLAFYAG</sequence>
<feature type="region of interest" description="Disordered" evidence="1">
    <location>
        <begin position="25"/>
        <end position="47"/>
    </location>
</feature>
<organism evidence="2 3">
    <name type="scientific">Ktedonospora formicarum</name>
    <dbReference type="NCBI Taxonomy" id="2778364"/>
    <lineage>
        <taxon>Bacteria</taxon>
        <taxon>Bacillati</taxon>
        <taxon>Chloroflexota</taxon>
        <taxon>Ktedonobacteria</taxon>
        <taxon>Ktedonobacterales</taxon>
        <taxon>Ktedonobacteraceae</taxon>
        <taxon>Ktedonospora</taxon>
    </lineage>
</organism>
<name>A0A8J3I1H2_9CHLR</name>
<protein>
    <submittedName>
        <fullName evidence="2">Uncharacterized protein</fullName>
    </submittedName>
</protein>
<reference evidence="2" key="1">
    <citation type="submission" date="2020-10" db="EMBL/GenBank/DDBJ databases">
        <title>Taxonomic study of unclassified bacteria belonging to the class Ktedonobacteria.</title>
        <authorList>
            <person name="Yabe S."/>
            <person name="Wang C.M."/>
            <person name="Zheng Y."/>
            <person name="Sakai Y."/>
            <person name="Cavaletti L."/>
            <person name="Monciardini P."/>
            <person name="Donadio S."/>
        </authorList>
    </citation>
    <scope>NUCLEOTIDE SEQUENCE</scope>
    <source>
        <strain evidence="2">SOSP1-1</strain>
    </source>
</reference>
<dbReference type="EMBL" id="BNJF01000003">
    <property type="protein sequence ID" value="GHO47594.1"/>
    <property type="molecule type" value="Genomic_DNA"/>
</dbReference>
<keyword evidence="3" id="KW-1185">Reference proteome</keyword>
<evidence type="ECO:0000313" key="3">
    <source>
        <dbReference type="Proteomes" id="UP000612362"/>
    </source>
</evidence>
<comment type="caution">
    <text evidence="2">The sequence shown here is derived from an EMBL/GenBank/DDBJ whole genome shotgun (WGS) entry which is preliminary data.</text>
</comment>
<proteinExistence type="predicted"/>
<evidence type="ECO:0000313" key="2">
    <source>
        <dbReference type="EMBL" id="GHO47594.1"/>
    </source>
</evidence>
<dbReference type="AlphaFoldDB" id="A0A8J3I1H2"/>
<accession>A0A8J3I1H2</accession>
<evidence type="ECO:0000256" key="1">
    <source>
        <dbReference type="SAM" id="MobiDB-lite"/>
    </source>
</evidence>